<feature type="transmembrane region" description="Helical" evidence="8">
    <location>
        <begin position="280"/>
        <end position="303"/>
    </location>
</feature>
<protein>
    <submittedName>
        <fullName evidence="9">Solute carrier family 10 member 4</fullName>
    </submittedName>
</protein>
<feature type="region of interest" description="Disordered" evidence="7">
    <location>
        <begin position="1"/>
        <end position="140"/>
    </location>
</feature>
<feature type="region of interest" description="Disordered" evidence="7">
    <location>
        <begin position="381"/>
        <end position="416"/>
    </location>
</feature>
<sequence>MRQPARRRLRFPAPEPGGAGGRRWPPSRRHRPRRGWPRVGPGTRGQRPQQTGSQGPRRGASAAPGDPSGAGEGCELRRPPGRALPASRAEGRRSLRGLAGSRRLPGAAQPMASAAQPMASSAQPPAAAGGGSPDGGSLAGGGETFGDLSLSQGLSVLVGLGLCVTMLGLGCAVELGQLGHQLRRPVGLLLALLGQFVAMPLVAFLLALIFALDEVAAVAVLLCGCCPGGNLSNLMSVLVDGDMNLSIIMTASSTLLALFLMPLCLWIYSRHWINTAVVQLLPLGAVSLTLGSTLLPIGLGVLIRYRHPRAADLLVKVGTAPRGGEGGHAAGDARGRHRGRGADGSKLSGPSKPVLVSHRYIQLLRYNTKTYSLEIKQWDTESEGKGGLPPITAHRKEGSVVLHPSRHPGPCSRGIP</sequence>
<reference evidence="9" key="3">
    <citation type="submission" date="2025-09" db="UniProtKB">
        <authorList>
            <consortium name="Ensembl"/>
        </authorList>
    </citation>
    <scope>IDENTIFICATION</scope>
</reference>
<keyword evidence="6 8" id="KW-0472">Membrane</keyword>
<feature type="transmembrane region" description="Helical" evidence="8">
    <location>
        <begin position="247"/>
        <end position="268"/>
    </location>
</feature>
<keyword evidence="3 8" id="KW-0812">Transmembrane</keyword>
<dbReference type="Gene3D" id="1.20.1530.20">
    <property type="match status" value="1"/>
</dbReference>
<feature type="compositionally biased region" description="Gly residues" evidence="7">
    <location>
        <begin position="128"/>
        <end position="140"/>
    </location>
</feature>
<comment type="similarity">
    <text evidence="2">Belongs to the bile acid:sodium symporter (BASS) (TC 2.A.28) family.</text>
</comment>
<evidence type="ECO:0000256" key="5">
    <source>
        <dbReference type="ARBA" id="ARBA00022989"/>
    </source>
</evidence>
<evidence type="ECO:0000256" key="1">
    <source>
        <dbReference type="ARBA" id="ARBA00004141"/>
    </source>
</evidence>
<keyword evidence="4" id="KW-0769">Symport</keyword>
<feature type="transmembrane region" description="Helical" evidence="8">
    <location>
        <begin position="154"/>
        <end position="176"/>
    </location>
</feature>
<dbReference type="InterPro" id="IPR004710">
    <property type="entry name" value="Bilac:Na_transpt"/>
</dbReference>
<evidence type="ECO:0000256" key="4">
    <source>
        <dbReference type="ARBA" id="ARBA00022847"/>
    </source>
</evidence>
<dbReference type="Ensembl" id="ENSCUST00005001775.1">
    <property type="protein sequence ID" value="ENSCUSP00005001680.1"/>
    <property type="gene ID" value="ENSCUSG00005001173.1"/>
</dbReference>
<feature type="compositionally biased region" description="Basic residues" evidence="7">
    <location>
        <begin position="25"/>
        <end position="36"/>
    </location>
</feature>
<reference evidence="9" key="1">
    <citation type="submission" date="2020-10" db="EMBL/GenBank/DDBJ databases">
        <title>Catharus ustulatus (Swainson's thrush) genome, bCatUst1, primary haplotype v2.</title>
        <authorList>
            <person name="Delmore K."/>
            <person name="Vafadar M."/>
            <person name="Formenti G."/>
            <person name="Chow W."/>
            <person name="Pelan S."/>
            <person name="Howe K."/>
            <person name="Rhie A."/>
            <person name="Mountcastle J."/>
            <person name="Haase B."/>
            <person name="Fedrigo O."/>
            <person name="Jarvis E.D."/>
        </authorList>
    </citation>
    <scope>NUCLEOTIDE SEQUENCE [LARGE SCALE GENOMIC DNA]</scope>
</reference>
<organism evidence="9 10">
    <name type="scientific">Catharus ustulatus</name>
    <name type="common">Russet-backed thrush</name>
    <name type="synonym">Hylocichla ustulatus</name>
    <dbReference type="NCBI Taxonomy" id="91951"/>
    <lineage>
        <taxon>Eukaryota</taxon>
        <taxon>Metazoa</taxon>
        <taxon>Chordata</taxon>
        <taxon>Craniata</taxon>
        <taxon>Vertebrata</taxon>
        <taxon>Euteleostomi</taxon>
        <taxon>Archelosauria</taxon>
        <taxon>Archosauria</taxon>
        <taxon>Dinosauria</taxon>
        <taxon>Saurischia</taxon>
        <taxon>Theropoda</taxon>
        <taxon>Coelurosauria</taxon>
        <taxon>Aves</taxon>
        <taxon>Neognathae</taxon>
        <taxon>Neoaves</taxon>
        <taxon>Telluraves</taxon>
        <taxon>Australaves</taxon>
        <taxon>Passeriformes</taxon>
        <taxon>Turdidae</taxon>
        <taxon>Catharus</taxon>
    </lineage>
</organism>
<dbReference type="InterPro" id="IPR038770">
    <property type="entry name" value="Na+/solute_symporter_sf"/>
</dbReference>
<feature type="region of interest" description="Disordered" evidence="7">
    <location>
        <begin position="323"/>
        <end position="350"/>
    </location>
</feature>
<feature type="compositionally biased region" description="Low complexity" evidence="7">
    <location>
        <begin position="96"/>
        <end position="127"/>
    </location>
</feature>
<dbReference type="PANTHER" id="PTHR10361:SF41">
    <property type="entry name" value="SODIUM_BILE ACID COTRANSPORTER 4"/>
    <property type="match status" value="1"/>
</dbReference>
<dbReference type="InterPro" id="IPR002657">
    <property type="entry name" value="BilAc:Na_symport/Acr3"/>
</dbReference>
<evidence type="ECO:0000256" key="7">
    <source>
        <dbReference type="SAM" id="MobiDB-lite"/>
    </source>
</evidence>
<keyword evidence="10" id="KW-1185">Reference proteome</keyword>
<evidence type="ECO:0000313" key="9">
    <source>
        <dbReference type="Ensembl" id="ENSCUSP00005001680.1"/>
    </source>
</evidence>
<evidence type="ECO:0000313" key="10">
    <source>
        <dbReference type="Proteomes" id="UP000694563"/>
    </source>
</evidence>
<dbReference type="GO" id="GO:0016020">
    <property type="term" value="C:membrane"/>
    <property type="evidence" value="ECO:0007669"/>
    <property type="project" value="UniProtKB-SubCell"/>
</dbReference>
<feature type="transmembrane region" description="Helical" evidence="8">
    <location>
        <begin position="188"/>
        <end position="210"/>
    </location>
</feature>
<dbReference type="PANTHER" id="PTHR10361">
    <property type="entry name" value="SODIUM-BILE ACID COTRANSPORTER"/>
    <property type="match status" value="1"/>
</dbReference>
<evidence type="ECO:0000256" key="2">
    <source>
        <dbReference type="ARBA" id="ARBA00006528"/>
    </source>
</evidence>
<name>A0A8C3TNZ3_CATUS</name>
<feature type="compositionally biased region" description="Basic residues" evidence="7">
    <location>
        <begin position="1"/>
        <end position="10"/>
    </location>
</feature>
<keyword evidence="5 8" id="KW-1133">Transmembrane helix</keyword>
<dbReference type="AlphaFoldDB" id="A0A8C3TNZ3"/>
<accession>A0A8C3TNZ3</accession>
<feature type="transmembrane region" description="Helical" evidence="8">
    <location>
        <begin position="216"/>
        <end position="235"/>
    </location>
</feature>
<feature type="compositionally biased region" description="Low complexity" evidence="7">
    <location>
        <begin position="59"/>
        <end position="69"/>
    </location>
</feature>
<reference evidence="9" key="2">
    <citation type="submission" date="2025-08" db="UniProtKB">
        <authorList>
            <consortium name="Ensembl"/>
        </authorList>
    </citation>
    <scope>IDENTIFICATION</scope>
</reference>
<evidence type="ECO:0000256" key="6">
    <source>
        <dbReference type="ARBA" id="ARBA00023136"/>
    </source>
</evidence>
<evidence type="ECO:0000256" key="8">
    <source>
        <dbReference type="SAM" id="Phobius"/>
    </source>
</evidence>
<proteinExistence type="inferred from homology"/>
<dbReference type="Pfam" id="PF01758">
    <property type="entry name" value="SBF"/>
    <property type="match status" value="1"/>
</dbReference>
<keyword evidence="4" id="KW-0813">Transport</keyword>
<dbReference type="Proteomes" id="UP000694563">
    <property type="component" value="Chromosome 5"/>
</dbReference>
<dbReference type="GO" id="GO:0008508">
    <property type="term" value="F:bile acid:sodium symporter activity"/>
    <property type="evidence" value="ECO:0007669"/>
    <property type="project" value="TreeGrafter"/>
</dbReference>
<comment type="subcellular location">
    <subcellularLocation>
        <location evidence="1">Membrane</location>
        <topology evidence="1">Multi-pass membrane protein</topology>
    </subcellularLocation>
</comment>
<evidence type="ECO:0000256" key="3">
    <source>
        <dbReference type="ARBA" id="ARBA00022692"/>
    </source>
</evidence>